<feature type="domain" description="NADP-dependent oxidoreductase" evidence="2">
    <location>
        <begin position="1410"/>
        <end position="1678"/>
    </location>
</feature>
<feature type="region of interest" description="Disordered" evidence="1">
    <location>
        <begin position="569"/>
        <end position="593"/>
    </location>
</feature>
<feature type="compositionally biased region" description="Polar residues" evidence="1">
    <location>
        <begin position="387"/>
        <end position="403"/>
    </location>
</feature>
<sequence>MEHSRLLKFLTEPRYRTIMAEPPPTKVHRDYEEPPNISAEVPGEQKIREIDSNFQDATDLQIQEIENGRHRISHTGEEEEARTVQTDSQTYTRTVSTTQSIVVLQEESKNDEKSQAAKKSKIPLLKFKQTVEKVQKNVKEPHNKPRRSSIPKLKDSKAIKRRSSLKDDEFEKLYEEVVDNKNNVVDDKILVGSIDDPEKVETKFEEIIHAYDSNDENYFMPTEKLKLSKIPWRKKDSANKTGAVEKKKATVTDANLKDGGFKVSATTITTKRFARGNSVNLSNSQRSGTELSIEPNHTHVVQRAISLNEPVGAKTIREIEDVQGYEEKMEFEENENGRKITKTITRIPMKPDQINRSISRELNRRPASLDDRVLVNREVTKREEMKNGSSKTISRDTVSSEPQIRTEKITRSISRTFSRDGKSIILSSKNRQIYNEDSTRLTSDYSESDKFNQIPNHDFEPDRNQNALKVEKFTEDSTNLPLPEITNTTYSYIKGSIKNVERSKSVEWKAADEVLTKQYTRTYSENKFTKYDDDKKSEKIIDENKSILDDIKSTTAMIITQSEELQYSVESNDDEKHIQTNDNDNVTSVSKDQEHETILNNFKSTQETADKTEVSKNLPAQEVMNINNDVALPNTSIDTQNIPILKGNVDRLKTQLSVKDTDLTKKDIVSHNPKDEQPKKKSVLSKIAMFESKGDEYTVKVKRCLIDKKTKTVPAADNMEKSKNSLDEVFTTQPELDFLNNNVYGQSGSKLDADKITIDDGPVIVDHIMKYQEENISTIHQVQEVKIMPEAIDFTVHESNFEVNESFPGTNNTLSAGNTVKLNECYKEQITILPEKLDFIHSEEKTEAPSNLTERIRFNTSETQPDTALSLPANLNVLPRENEENIFKNSSEKNITENVENEKKAQKSKVGKLNLDLWNKQVSANKQLNNKSKQKTTEASLIKAQKIITTRAAYEKGVIDKSESITLRKDEDNTYDISKNETLISIPGELTLKSKEPTEIPTILPFRRDLISNIKLNETPTLLQERINFATNDGKLQVPVMLPETPLTISTKLKFESQKSQIEVPATISFTTEFRSNTYTAETSEIVPNTNISEVPKTISGYNSNEDSIETPRTLPSEIDIVSNETGFESPKILPERIDFKIPGDEEDIKSLVPGKDNLNPYLEVDQFNEKPKLKHNIDLDKEIPSDPELVDSEPEIRETKDTIMGKLQNKVFLITNRNPTKNKAAYYTEKSSNLTTLSIQDNINKTDINIRNKRVENNIHELDVVYDSREDKKRTKSLAELDLGDAVKGQVQRMVYRIKSVDFDRIETSRARKISLKEMPKKSSVLEKIALFEKKATSTLSSNPKPPITITTSKTSSQPSSNILTEEMYLQKIDDLSSVKLRYNKTDMLYLSLGNGDQMPAIALGTALLDPRLAPHIVSAAIDLGYRAIDTAFIYGTERAVGEGIKKKIDDGTVTREELFIMNKLWSTYHKPELVETACRASLEALGLDYFDLFMIHNPMSLKEGGDPIPQIAHVLQFSQYDYMDAWFAMETLVSKGLVKAIGVSNFNSHQIQKILDKGHIKPVVNQVECHPYLTQQPLQAFCAERNITLSCFSVLGSKGTPTEYKAAVSAAIDDPLVKVMASGLNVTPAQLLVRYQIQSGRQAVVKATASGRLYDILQALTFVLEPHHIEAINALNRNKRIFDMKNLGELHKNYPFNVPF</sequence>
<dbReference type="Gene3D" id="3.20.20.100">
    <property type="entry name" value="NADP-dependent oxidoreductase domain"/>
    <property type="match status" value="1"/>
</dbReference>
<evidence type="ECO:0000313" key="3">
    <source>
        <dbReference type="EMBL" id="CAB3232257.1"/>
    </source>
</evidence>
<feature type="compositionally biased region" description="Basic and acidic residues" evidence="1">
    <location>
        <begin position="134"/>
        <end position="143"/>
    </location>
</feature>
<dbReference type="PANTHER" id="PTHR11732">
    <property type="entry name" value="ALDO/KETO REDUCTASE"/>
    <property type="match status" value="1"/>
</dbReference>
<dbReference type="OrthoDB" id="7432460at2759"/>
<evidence type="ECO:0000256" key="1">
    <source>
        <dbReference type="SAM" id="MobiDB-lite"/>
    </source>
</evidence>
<dbReference type="PRINTS" id="PR00069">
    <property type="entry name" value="ALDKETRDTASE"/>
</dbReference>
<reference evidence="3 4" key="1">
    <citation type="submission" date="2020-04" db="EMBL/GenBank/DDBJ databases">
        <authorList>
            <person name="Wallbank WR R."/>
            <person name="Pardo Diaz C."/>
            <person name="Kozak K."/>
            <person name="Martin S."/>
            <person name="Jiggins C."/>
            <person name="Moest M."/>
            <person name="Warren A I."/>
            <person name="Byers J.R.P. K."/>
            <person name="Montejo-Kovacevich G."/>
            <person name="Yen C E."/>
        </authorList>
    </citation>
    <scope>NUCLEOTIDE SEQUENCE [LARGE SCALE GENOMIC DNA]</scope>
</reference>
<dbReference type="SUPFAM" id="SSF51430">
    <property type="entry name" value="NAD(P)-linked oxidoreductase"/>
    <property type="match status" value="1"/>
</dbReference>
<protein>
    <recommendedName>
        <fullName evidence="2">NADP-dependent oxidoreductase domain-containing protein</fullName>
    </recommendedName>
</protein>
<dbReference type="PROSITE" id="PS00062">
    <property type="entry name" value="ALDOKETO_REDUCTASE_2"/>
    <property type="match status" value="1"/>
</dbReference>
<feature type="compositionally biased region" description="Basic and acidic residues" evidence="1">
    <location>
        <begin position="152"/>
        <end position="161"/>
    </location>
</feature>
<feature type="region of interest" description="Disordered" evidence="1">
    <location>
        <begin position="134"/>
        <end position="161"/>
    </location>
</feature>
<comment type="caution">
    <text evidence="3">The sequence shown here is derived from an EMBL/GenBank/DDBJ whole genome shotgun (WGS) entry which is preliminary data.</text>
</comment>
<dbReference type="InterPro" id="IPR023210">
    <property type="entry name" value="NADP_OxRdtase_dom"/>
</dbReference>
<organism evidence="3 4">
    <name type="scientific">Arctia plantaginis</name>
    <name type="common">Wood tiger moth</name>
    <name type="synonym">Phalaena plantaginis</name>
    <dbReference type="NCBI Taxonomy" id="874455"/>
    <lineage>
        <taxon>Eukaryota</taxon>
        <taxon>Metazoa</taxon>
        <taxon>Ecdysozoa</taxon>
        <taxon>Arthropoda</taxon>
        <taxon>Hexapoda</taxon>
        <taxon>Insecta</taxon>
        <taxon>Pterygota</taxon>
        <taxon>Neoptera</taxon>
        <taxon>Endopterygota</taxon>
        <taxon>Lepidoptera</taxon>
        <taxon>Glossata</taxon>
        <taxon>Ditrysia</taxon>
        <taxon>Noctuoidea</taxon>
        <taxon>Erebidae</taxon>
        <taxon>Arctiinae</taxon>
        <taxon>Arctia</taxon>
    </lineage>
</organism>
<feature type="compositionally biased region" description="Polar residues" evidence="1">
    <location>
        <begin position="580"/>
        <end position="590"/>
    </location>
</feature>
<feature type="region of interest" description="Disordered" evidence="1">
    <location>
        <begin position="383"/>
        <end position="403"/>
    </location>
</feature>
<dbReference type="InterPro" id="IPR036812">
    <property type="entry name" value="NAD(P)_OxRdtase_dom_sf"/>
</dbReference>
<dbReference type="GO" id="GO:0016491">
    <property type="term" value="F:oxidoreductase activity"/>
    <property type="evidence" value="ECO:0007669"/>
    <property type="project" value="InterPro"/>
</dbReference>
<name>A0A8S0ZI53_ARCPL</name>
<dbReference type="CDD" id="cd19071">
    <property type="entry name" value="AKR_AKR1-5-like"/>
    <property type="match status" value="1"/>
</dbReference>
<dbReference type="Pfam" id="PF00248">
    <property type="entry name" value="Aldo_ket_red"/>
    <property type="match status" value="1"/>
</dbReference>
<feature type="region of interest" description="Disordered" evidence="1">
    <location>
        <begin position="20"/>
        <end position="43"/>
    </location>
</feature>
<dbReference type="Proteomes" id="UP000494256">
    <property type="component" value="Unassembled WGS sequence"/>
</dbReference>
<dbReference type="InterPro" id="IPR020471">
    <property type="entry name" value="AKR"/>
</dbReference>
<gene>
    <name evidence="3" type="ORF">APLA_LOCUS5592</name>
</gene>
<evidence type="ECO:0000313" key="4">
    <source>
        <dbReference type="Proteomes" id="UP000494256"/>
    </source>
</evidence>
<dbReference type="PROSITE" id="PS00798">
    <property type="entry name" value="ALDOKETO_REDUCTASE_1"/>
    <property type="match status" value="1"/>
</dbReference>
<dbReference type="InterPro" id="IPR018170">
    <property type="entry name" value="Aldo/ket_reductase_CS"/>
</dbReference>
<evidence type="ECO:0000259" key="2">
    <source>
        <dbReference type="Pfam" id="PF00248"/>
    </source>
</evidence>
<dbReference type="EMBL" id="CADEBD010000289">
    <property type="protein sequence ID" value="CAB3232257.1"/>
    <property type="molecule type" value="Genomic_DNA"/>
</dbReference>
<proteinExistence type="predicted"/>
<accession>A0A8S0ZI53</accession>